<evidence type="ECO:0000313" key="3">
    <source>
        <dbReference type="Proteomes" id="UP000235116"/>
    </source>
</evidence>
<gene>
    <name evidence="2" type="ORF">Kalk_20775</name>
</gene>
<organism evidence="2 3">
    <name type="scientific">Ketobacter alkanivorans</name>
    <dbReference type="NCBI Taxonomy" id="1917421"/>
    <lineage>
        <taxon>Bacteria</taxon>
        <taxon>Pseudomonadati</taxon>
        <taxon>Pseudomonadota</taxon>
        <taxon>Gammaproteobacteria</taxon>
        <taxon>Pseudomonadales</taxon>
        <taxon>Ketobacteraceae</taxon>
        <taxon>Ketobacter</taxon>
    </lineage>
</organism>
<name>A0A2K9LQZ3_9GAMM</name>
<dbReference type="Pfam" id="PF01850">
    <property type="entry name" value="PIN"/>
    <property type="match status" value="1"/>
</dbReference>
<dbReference type="InterPro" id="IPR002716">
    <property type="entry name" value="PIN_dom"/>
</dbReference>
<accession>A0A2K9LQZ3</accession>
<evidence type="ECO:0000313" key="2">
    <source>
        <dbReference type="EMBL" id="AUM14713.1"/>
    </source>
</evidence>
<proteinExistence type="predicted"/>
<evidence type="ECO:0000259" key="1">
    <source>
        <dbReference type="Pfam" id="PF01850"/>
    </source>
</evidence>
<dbReference type="RefSeq" id="WP_101896084.1">
    <property type="nucleotide sequence ID" value="NZ_CP022684.1"/>
</dbReference>
<dbReference type="InterPro" id="IPR029060">
    <property type="entry name" value="PIN-like_dom_sf"/>
</dbReference>
<dbReference type="KEGG" id="kak:Kalk_20775"/>
<dbReference type="AlphaFoldDB" id="A0A2K9LQZ3"/>
<feature type="domain" description="PIN" evidence="1">
    <location>
        <begin position="5"/>
        <end position="127"/>
    </location>
</feature>
<reference evidence="3" key="1">
    <citation type="submission" date="2017-08" db="EMBL/GenBank/DDBJ databases">
        <title>Direct submision.</title>
        <authorList>
            <person name="Kim S.-J."/>
            <person name="Rhee S.-K."/>
        </authorList>
    </citation>
    <scope>NUCLEOTIDE SEQUENCE [LARGE SCALE GENOMIC DNA]</scope>
    <source>
        <strain evidence="3">GI5</strain>
    </source>
</reference>
<dbReference type="EMBL" id="CP022684">
    <property type="protein sequence ID" value="AUM14713.1"/>
    <property type="molecule type" value="Genomic_DNA"/>
</dbReference>
<protein>
    <recommendedName>
        <fullName evidence="1">PIN domain-containing protein</fullName>
    </recommendedName>
</protein>
<dbReference type="Proteomes" id="UP000235116">
    <property type="component" value="Chromosome"/>
</dbReference>
<dbReference type="SUPFAM" id="SSF88723">
    <property type="entry name" value="PIN domain-like"/>
    <property type="match status" value="1"/>
</dbReference>
<sequence>MNKSIIIDVCTILDYMLPHRKEHEKAKSAFSILLSKSIKVSMPAHGFCEFKSAIICEYKNKQGVLVRTDIDLPDIAILAIDESFVVNEFIPSLNSHGIIDLKSADMIYVVKAISTGSIILTQDKKMLSKANTLVDGLAVNYDSFIQLYA</sequence>
<keyword evidence="3" id="KW-1185">Reference proteome</keyword>